<feature type="compositionally biased region" description="Polar residues" evidence="1">
    <location>
        <begin position="598"/>
        <end position="612"/>
    </location>
</feature>
<keyword evidence="2" id="KW-0472">Membrane</keyword>
<organism evidence="3 4">
    <name type="scientific">Rickenella mellea</name>
    <dbReference type="NCBI Taxonomy" id="50990"/>
    <lineage>
        <taxon>Eukaryota</taxon>
        <taxon>Fungi</taxon>
        <taxon>Dikarya</taxon>
        <taxon>Basidiomycota</taxon>
        <taxon>Agaricomycotina</taxon>
        <taxon>Agaricomycetes</taxon>
        <taxon>Hymenochaetales</taxon>
        <taxon>Rickenellaceae</taxon>
        <taxon>Rickenella</taxon>
    </lineage>
</organism>
<feature type="transmembrane region" description="Helical" evidence="2">
    <location>
        <begin position="172"/>
        <end position="197"/>
    </location>
</feature>
<dbReference type="VEuPathDB" id="FungiDB:BD410DRAFT_893961"/>
<name>A0A4Y7QK88_9AGAM</name>
<reference evidence="3 4" key="1">
    <citation type="submission" date="2018-06" db="EMBL/GenBank/DDBJ databases">
        <title>A transcriptomic atlas of mushroom development highlights an independent origin of complex multicellularity.</title>
        <authorList>
            <consortium name="DOE Joint Genome Institute"/>
            <person name="Krizsan K."/>
            <person name="Almasi E."/>
            <person name="Merenyi Z."/>
            <person name="Sahu N."/>
            <person name="Viragh M."/>
            <person name="Koszo T."/>
            <person name="Mondo S."/>
            <person name="Kiss B."/>
            <person name="Balint B."/>
            <person name="Kues U."/>
            <person name="Barry K."/>
            <person name="Hegedus J.C."/>
            <person name="Henrissat B."/>
            <person name="Johnson J."/>
            <person name="Lipzen A."/>
            <person name="Ohm R."/>
            <person name="Nagy I."/>
            <person name="Pangilinan J."/>
            <person name="Yan J."/>
            <person name="Xiong Y."/>
            <person name="Grigoriev I.V."/>
            <person name="Hibbett D.S."/>
            <person name="Nagy L.G."/>
        </authorList>
    </citation>
    <scope>NUCLEOTIDE SEQUENCE [LARGE SCALE GENOMIC DNA]</scope>
    <source>
        <strain evidence="3 4">SZMC22713</strain>
    </source>
</reference>
<feature type="region of interest" description="Disordered" evidence="1">
    <location>
        <begin position="706"/>
        <end position="754"/>
    </location>
</feature>
<feature type="compositionally biased region" description="Basic and acidic residues" evidence="1">
    <location>
        <begin position="508"/>
        <end position="517"/>
    </location>
</feature>
<dbReference type="AlphaFoldDB" id="A0A4Y7QK88"/>
<dbReference type="STRING" id="50990.A0A4Y7QK88"/>
<feature type="region of interest" description="Disordered" evidence="1">
    <location>
        <begin position="408"/>
        <end position="475"/>
    </location>
</feature>
<feature type="transmembrane region" description="Helical" evidence="2">
    <location>
        <begin position="23"/>
        <end position="42"/>
    </location>
</feature>
<dbReference type="Proteomes" id="UP000294933">
    <property type="component" value="Unassembled WGS sequence"/>
</dbReference>
<evidence type="ECO:0000313" key="3">
    <source>
        <dbReference type="EMBL" id="TDL27776.1"/>
    </source>
</evidence>
<accession>A0A4Y7QK88</accession>
<feature type="compositionally biased region" description="Polar residues" evidence="1">
    <location>
        <begin position="457"/>
        <end position="475"/>
    </location>
</feature>
<feature type="region of interest" description="Disordered" evidence="1">
    <location>
        <begin position="491"/>
        <end position="612"/>
    </location>
</feature>
<feature type="transmembrane region" description="Helical" evidence="2">
    <location>
        <begin position="51"/>
        <end position="73"/>
    </location>
</feature>
<feature type="region of interest" description="Disordered" evidence="1">
    <location>
        <begin position="825"/>
        <end position="850"/>
    </location>
</feature>
<sequence length="850" mass="91924">MGSICLSLTPILRCSSLTRTQSIVLLVPTALQVVFAIGLLVCKWGSGRKHYFLVTEGFATFVLALLDFLSHILPLARNGYKTFDISIGVISFIPILLYIAYLYLMARSNLLPSLPRRFQSIITYILLVLIPVAVAMNEIGSFAGISYRNVLNTQTGEELLAVGFMSNAKQSLWLFFSSLSLALFTAFQAITFCLTFYKLVQAFINQRRIDTSSNEDTEAHLVRGLGWIAGGIKLGAIETVIGFTGVGGGFGTILARRLLRMISRACVIIGIVKGMDSVESFNLLDPSDRGNRRMGSTRRIKISAPQTNTFARLSQQATAFYNLPRARAAANNGNSNLAPPRSEKRVTVRYDGKAAPTLEMRLSDLGMPTPSMIKEYVERESMENAASERMAQTIPGTPSSWSLVSVPERAVAPPPRRPSPTADIGRERVTTTADAQDPFANPSPPERPRLLIPPRASGNSSYRQQLARSSVNSITSDSLSVVREIAAQFPGLPPRVTGRYRGSQLGQMREEGDRTDSVVDPNRPMPWASTVTGPDGSGTKRNDANADGSVSRSSTGNSQRSSESRKSSVLKRKAVPMPEPIDSDIARPEINPRATVMSGGTSAYPSPVSNAPRSRYPVAETLVALNTGNTLMSRRTMASSVYTTASAEGAAGADPFWYDIENETAVIEPVYREKGLGRLAVRVTQMERNREESDAAAAAAAAAAPYANRAGADTGRNARGLPGSPRPSQRMVPLPRQPDVPSTPPPPSPHDSLIVPLPRQRSALAAAEAAWLKSGSVAPSALSPTSLIPTRIKSVGSVVARQTPTPTHIRFNPESVSLERHQFEYHPDMKDSELSAGGRPRHDSDTLGVR</sequence>
<feature type="transmembrane region" description="Helical" evidence="2">
    <location>
        <begin position="85"/>
        <end position="106"/>
    </location>
</feature>
<evidence type="ECO:0000313" key="4">
    <source>
        <dbReference type="Proteomes" id="UP000294933"/>
    </source>
</evidence>
<keyword evidence="4" id="KW-1185">Reference proteome</keyword>
<protein>
    <submittedName>
        <fullName evidence="3">Uncharacterized protein</fullName>
    </submittedName>
</protein>
<keyword evidence="2" id="KW-1133">Transmembrane helix</keyword>
<proteinExistence type="predicted"/>
<feature type="compositionally biased region" description="Low complexity" evidence="1">
    <location>
        <begin position="549"/>
        <end position="561"/>
    </location>
</feature>
<feature type="transmembrane region" description="Helical" evidence="2">
    <location>
        <begin position="118"/>
        <end position="136"/>
    </location>
</feature>
<gene>
    <name evidence="3" type="ORF">BD410DRAFT_893961</name>
</gene>
<dbReference type="OrthoDB" id="3219582at2759"/>
<feature type="compositionally biased region" description="Pro residues" evidence="1">
    <location>
        <begin position="735"/>
        <end position="749"/>
    </location>
</feature>
<evidence type="ECO:0000256" key="2">
    <source>
        <dbReference type="SAM" id="Phobius"/>
    </source>
</evidence>
<dbReference type="EMBL" id="ML170158">
    <property type="protein sequence ID" value="TDL27776.1"/>
    <property type="molecule type" value="Genomic_DNA"/>
</dbReference>
<keyword evidence="2" id="KW-0812">Transmembrane</keyword>
<feature type="compositionally biased region" description="Basic and acidic residues" evidence="1">
    <location>
        <begin position="840"/>
        <end position="850"/>
    </location>
</feature>
<evidence type="ECO:0000256" key="1">
    <source>
        <dbReference type="SAM" id="MobiDB-lite"/>
    </source>
</evidence>